<comment type="similarity">
    <text evidence="2 6">Belongs to the trans-sulfuration enzymes family.</text>
</comment>
<dbReference type="PANTHER" id="PTHR43500:SF1">
    <property type="entry name" value="CYSTATHIONINE BETA-LYASE-RELATED"/>
    <property type="match status" value="1"/>
</dbReference>
<dbReference type="SUPFAM" id="SSF53383">
    <property type="entry name" value="PLP-dependent transferases"/>
    <property type="match status" value="1"/>
</dbReference>
<sequence length="117" mass="12613">MADKKLDTQLVNAGRSKKYTLGAVNSVIQRASSLVFDSVEAKKHATRNRANGELFYGRRGTLTHFSLQQAMCELEGGAGCVLFPCGAAAVANSILAFVEQGDHVLMTNTAYEPSQDF</sequence>
<evidence type="ECO:0008006" key="9">
    <source>
        <dbReference type="Google" id="ProtNLM"/>
    </source>
</evidence>
<dbReference type="GO" id="GO:0047804">
    <property type="term" value="F:cysteine-S-conjugate beta-lyase activity"/>
    <property type="evidence" value="ECO:0007669"/>
    <property type="project" value="InterPro"/>
</dbReference>
<dbReference type="PANTHER" id="PTHR43500">
    <property type="entry name" value="CYSTATHIONINE BETA-LYASE-RELATED"/>
    <property type="match status" value="1"/>
</dbReference>
<evidence type="ECO:0000256" key="4">
    <source>
        <dbReference type="ARBA" id="ARBA00023239"/>
    </source>
</evidence>
<comment type="cofactor">
    <cofactor evidence="1 6">
        <name>pyridoxal 5'-phosphate</name>
        <dbReference type="ChEBI" id="CHEBI:597326"/>
    </cofactor>
</comment>
<dbReference type="Gene3D" id="3.40.640.10">
    <property type="entry name" value="Type I PLP-dependent aspartate aminotransferase-like (Major domain)"/>
    <property type="match status" value="1"/>
</dbReference>
<evidence type="ECO:0000313" key="8">
    <source>
        <dbReference type="Proteomes" id="UP000467488"/>
    </source>
</evidence>
<evidence type="ECO:0000256" key="6">
    <source>
        <dbReference type="RuleBase" id="RU362118"/>
    </source>
</evidence>
<dbReference type="GO" id="GO:0019450">
    <property type="term" value="P:L-cysteine catabolic process to pyruvate"/>
    <property type="evidence" value="ECO:0007669"/>
    <property type="project" value="TreeGrafter"/>
</dbReference>
<evidence type="ECO:0000256" key="1">
    <source>
        <dbReference type="ARBA" id="ARBA00001933"/>
    </source>
</evidence>
<dbReference type="InterPro" id="IPR000277">
    <property type="entry name" value="Cys/Met-Metab_PyrdxlP-dep_enz"/>
</dbReference>
<reference evidence="7 8" key="1">
    <citation type="submission" date="2020-01" db="EMBL/GenBank/DDBJ databases">
        <title>Dynamics of blaIMP-6 dissemination in carbapenem resistant Enterobacteriacea isolated from regional surveillance in Osaka, Japan.</title>
        <authorList>
            <person name="Abe R."/>
            <person name="Akeda Y."/>
            <person name="Sugawara Y."/>
            <person name="Yamamoto N."/>
            <person name="Tomono K."/>
            <person name="Takeuchi D."/>
            <person name="Kawahara R."/>
            <person name="Hamada S."/>
        </authorList>
    </citation>
    <scope>NUCLEOTIDE SEQUENCE [LARGE SCALE GENOMIC DNA]</scope>
    <source>
        <strain evidence="7 8">E300</strain>
    </source>
</reference>
<gene>
    <name evidence="7" type="ORF">EIMP300_23050</name>
</gene>
<name>A0A8S0FKM7_ECOLX</name>
<proteinExistence type="inferred from homology"/>
<dbReference type="EMBL" id="AP022360">
    <property type="protein sequence ID" value="BBU80905.1"/>
    <property type="molecule type" value="Genomic_DNA"/>
</dbReference>
<dbReference type="Pfam" id="PF01053">
    <property type="entry name" value="Cys_Met_Meta_PP"/>
    <property type="match status" value="1"/>
</dbReference>
<accession>A0A8S0FKM7</accession>
<keyword evidence="4" id="KW-0456">Lyase</keyword>
<dbReference type="InterPro" id="IPR015424">
    <property type="entry name" value="PyrdxlP-dep_Trfase"/>
</dbReference>
<protein>
    <recommendedName>
        <fullName evidence="9">Cystathionine beta-lyase</fullName>
    </recommendedName>
</protein>
<evidence type="ECO:0000256" key="3">
    <source>
        <dbReference type="ARBA" id="ARBA00022898"/>
    </source>
</evidence>
<evidence type="ECO:0000313" key="7">
    <source>
        <dbReference type="EMBL" id="BBU80905.1"/>
    </source>
</evidence>
<dbReference type="AlphaFoldDB" id="A0A8S0FKM7"/>
<keyword evidence="3 6" id="KW-0663">Pyridoxal phosphate</keyword>
<dbReference type="GO" id="GO:0030170">
    <property type="term" value="F:pyridoxal phosphate binding"/>
    <property type="evidence" value="ECO:0007669"/>
    <property type="project" value="InterPro"/>
</dbReference>
<dbReference type="InterPro" id="IPR006233">
    <property type="entry name" value="Cys_b_lyase_bac"/>
</dbReference>
<dbReference type="Proteomes" id="UP000467488">
    <property type="component" value="Chromosome"/>
</dbReference>
<dbReference type="GO" id="GO:0019346">
    <property type="term" value="P:transsulfuration"/>
    <property type="evidence" value="ECO:0007669"/>
    <property type="project" value="InterPro"/>
</dbReference>
<dbReference type="InterPro" id="IPR015421">
    <property type="entry name" value="PyrdxlP-dep_Trfase_major"/>
</dbReference>
<evidence type="ECO:0000256" key="2">
    <source>
        <dbReference type="ARBA" id="ARBA00009077"/>
    </source>
</evidence>
<organism evidence="7 8">
    <name type="scientific">Escherichia coli</name>
    <dbReference type="NCBI Taxonomy" id="562"/>
    <lineage>
        <taxon>Bacteria</taxon>
        <taxon>Pseudomonadati</taxon>
        <taxon>Pseudomonadota</taxon>
        <taxon>Gammaproteobacteria</taxon>
        <taxon>Enterobacterales</taxon>
        <taxon>Enterobacteriaceae</taxon>
        <taxon>Escherichia</taxon>
    </lineage>
</organism>
<evidence type="ECO:0000256" key="5">
    <source>
        <dbReference type="ARBA" id="ARBA00047517"/>
    </source>
</evidence>
<comment type="catalytic activity">
    <reaction evidence="5">
        <text>L,L-cystathionine + H2O = L-homocysteine + pyruvate + NH4(+)</text>
        <dbReference type="Rhea" id="RHEA:13965"/>
        <dbReference type="ChEBI" id="CHEBI:15361"/>
        <dbReference type="ChEBI" id="CHEBI:15377"/>
        <dbReference type="ChEBI" id="CHEBI:28938"/>
        <dbReference type="ChEBI" id="CHEBI:58161"/>
        <dbReference type="ChEBI" id="CHEBI:58199"/>
    </reaction>
</comment>